<dbReference type="GO" id="GO:0016787">
    <property type="term" value="F:hydrolase activity"/>
    <property type="evidence" value="ECO:0007669"/>
    <property type="project" value="UniProtKB-KW"/>
</dbReference>
<keyword evidence="3" id="KW-0963">Cytoplasm</keyword>
<proteinExistence type="inferred from homology"/>
<keyword evidence="11" id="KW-0234">DNA repair</keyword>
<keyword evidence="9" id="KW-0460">Magnesium</keyword>
<comment type="cofactor">
    <cofactor evidence="1">
        <name>Mg(2+)</name>
        <dbReference type="ChEBI" id="CHEBI:18420"/>
    </cofactor>
</comment>
<evidence type="ECO:0000256" key="11">
    <source>
        <dbReference type="ARBA" id="ARBA00023204"/>
    </source>
</evidence>
<keyword evidence="10" id="KW-0233">DNA recombination</keyword>
<evidence type="ECO:0000256" key="10">
    <source>
        <dbReference type="ARBA" id="ARBA00023172"/>
    </source>
</evidence>
<evidence type="ECO:0000256" key="12">
    <source>
        <dbReference type="ARBA" id="ARBA00023447"/>
    </source>
</evidence>
<evidence type="ECO:0000256" key="7">
    <source>
        <dbReference type="ARBA" id="ARBA00022763"/>
    </source>
</evidence>
<dbReference type="InterPro" id="IPR011856">
    <property type="entry name" value="tRNA_endonuc-like_dom_sf"/>
</dbReference>
<keyword evidence="5" id="KW-0479">Metal-binding</keyword>
<evidence type="ECO:0000256" key="6">
    <source>
        <dbReference type="ARBA" id="ARBA00022759"/>
    </source>
</evidence>
<evidence type="ECO:0000256" key="2">
    <source>
        <dbReference type="ARBA" id="ARBA00004496"/>
    </source>
</evidence>
<dbReference type="Pfam" id="PF03838">
    <property type="entry name" value="RecU"/>
    <property type="match status" value="1"/>
</dbReference>
<keyword evidence="6" id="KW-0255">Endonuclease</keyword>
<dbReference type="SUPFAM" id="SSF52980">
    <property type="entry name" value="Restriction endonuclease-like"/>
    <property type="match status" value="1"/>
</dbReference>
<dbReference type="EMBL" id="BK032734">
    <property type="protein sequence ID" value="DAF57400.1"/>
    <property type="molecule type" value="Genomic_DNA"/>
</dbReference>
<reference evidence="14" key="1">
    <citation type="journal article" date="2021" name="Proc. Natl. Acad. Sci. U.S.A.">
        <title>A Catalog of Tens of Thousands of Viruses from Human Metagenomes Reveals Hidden Associations with Chronic Diseases.</title>
        <authorList>
            <person name="Tisza M.J."/>
            <person name="Buck C.B."/>
        </authorList>
    </citation>
    <scope>NUCLEOTIDE SEQUENCE</scope>
    <source>
        <strain evidence="14">CtqfO1</strain>
    </source>
</reference>
<comment type="similarity">
    <text evidence="12">Belongs to the RecU family.</text>
</comment>
<evidence type="ECO:0000256" key="9">
    <source>
        <dbReference type="ARBA" id="ARBA00022842"/>
    </source>
</evidence>
<keyword evidence="8" id="KW-0378">Hydrolase</keyword>
<name>A0A8S5T2R7_9CAUD</name>
<evidence type="ECO:0000256" key="5">
    <source>
        <dbReference type="ARBA" id="ARBA00022723"/>
    </source>
</evidence>
<accession>A0A8S5T2R7</accession>
<dbReference type="GO" id="GO:0003676">
    <property type="term" value="F:nucleic acid binding"/>
    <property type="evidence" value="ECO:0007669"/>
    <property type="project" value="InterPro"/>
</dbReference>
<dbReference type="GO" id="GO:0006281">
    <property type="term" value="P:DNA repair"/>
    <property type="evidence" value="ECO:0007669"/>
    <property type="project" value="UniProtKB-KW"/>
</dbReference>
<evidence type="ECO:0000256" key="1">
    <source>
        <dbReference type="ARBA" id="ARBA00001946"/>
    </source>
</evidence>
<evidence type="ECO:0000256" key="3">
    <source>
        <dbReference type="ARBA" id="ARBA00022490"/>
    </source>
</evidence>
<dbReference type="GO" id="GO:0046872">
    <property type="term" value="F:metal ion binding"/>
    <property type="evidence" value="ECO:0007669"/>
    <property type="project" value="UniProtKB-KW"/>
</dbReference>
<organism evidence="14">
    <name type="scientific">Myoviridae sp. ctqfO1</name>
    <dbReference type="NCBI Taxonomy" id="2827710"/>
    <lineage>
        <taxon>Viruses</taxon>
        <taxon>Duplodnaviria</taxon>
        <taxon>Heunggongvirae</taxon>
        <taxon>Uroviricota</taxon>
        <taxon>Caudoviricetes</taxon>
    </lineage>
</organism>
<protein>
    <recommendedName>
        <fullName evidence="13">Holliday junction resolvase RecU</fullName>
    </recommendedName>
</protein>
<evidence type="ECO:0000313" key="14">
    <source>
        <dbReference type="EMBL" id="DAF57400.1"/>
    </source>
</evidence>
<evidence type="ECO:0000256" key="13">
    <source>
        <dbReference type="ARBA" id="ARBA00029523"/>
    </source>
</evidence>
<dbReference type="InterPro" id="IPR011335">
    <property type="entry name" value="Restrct_endonuc-II-like"/>
</dbReference>
<evidence type="ECO:0000256" key="8">
    <source>
        <dbReference type="ARBA" id="ARBA00022801"/>
    </source>
</evidence>
<keyword evidence="7" id="KW-0227">DNA damage</keyword>
<dbReference type="Gene3D" id="3.40.1350.10">
    <property type="match status" value="1"/>
</dbReference>
<dbReference type="GO" id="GO:0006310">
    <property type="term" value="P:DNA recombination"/>
    <property type="evidence" value="ECO:0007669"/>
    <property type="project" value="UniProtKB-KW"/>
</dbReference>
<dbReference type="GO" id="GO:0004519">
    <property type="term" value="F:endonuclease activity"/>
    <property type="evidence" value="ECO:0007669"/>
    <property type="project" value="UniProtKB-KW"/>
</dbReference>
<sequence>MSWQGANLPFLFVYDILYLGGDTISKGKQFEKLFREQVEALGDVYCYRILDYSNYMGISNPCDYFCYYKPNMYMIECKTTAGASLPFKNISDYQLKSLWESFIKFGIDSYVIVWYYDKEACRAIPISVIKELINDGKKSIRYDHEDKRIVEITGTKKRVYYEWNWELLFYI</sequence>
<evidence type="ECO:0000256" key="4">
    <source>
        <dbReference type="ARBA" id="ARBA00022722"/>
    </source>
</evidence>
<dbReference type="InterPro" id="IPR004612">
    <property type="entry name" value="Resolv_RecU"/>
</dbReference>
<keyword evidence="4" id="KW-0540">Nuclease</keyword>
<comment type="subcellular location">
    <subcellularLocation>
        <location evidence="2">Cytoplasm</location>
    </subcellularLocation>
</comment>